<comment type="catalytic activity">
    <reaction evidence="1">
        <text>a di-trans,poly-cis-dolichyl beta-D-mannosyl phosphate + L-seryl-[protein] = 3-O-(alpha-D-mannosyl)-L-seryl-[protein] + a di-trans,poly-cis-dolichyl phosphate + H(+)</text>
        <dbReference type="Rhea" id="RHEA:17377"/>
        <dbReference type="Rhea" id="RHEA-COMP:9863"/>
        <dbReference type="Rhea" id="RHEA-COMP:13546"/>
        <dbReference type="Rhea" id="RHEA-COMP:19498"/>
        <dbReference type="Rhea" id="RHEA-COMP:19501"/>
        <dbReference type="ChEBI" id="CHEBI:15378"/>
        <dbReference type="ChEBI" id="CHEBI:29999"/>
        <dbReference type="ChEBI" id="CHEBI:57683"/>
        <dbReference type="ChEBI" id="CHEBI:58211"/>
        <dbReference type="ChEBI" id="CHEBI:137321"/>
        <dbReference type="EC" id="2.4.1.109"/>
    </reaction>
</comment>
<feature type="domain" description="Protein O-mannosyl-transferase C-terminal four TM" evidence="3">
    <location>
        <begin position="7"/>
        <end position="105"/>
    </location>
</feature>
<dbReference type="Pfam" id="PF16192">
    <property type="entry name" value="PMT_4TMC"/>
    <property type="match status" value="2"/>
</dbReference>
<dbReference type="AlphaFoldDB" id="A0A9P7XXT7"/>
<evidence type="ECO:0000256" key="1">
    <source>
        <dbReference type="RuleBase" id="RU367007"/>
    </source>
</evidence>
<dbReference type="PANTHER" id="PTHR10050:SF46">
    <property type="entry name" value="PROTEIN O-MANNOSYL-TRANSFERASE 2"/>
    <property type="match status" value="1"/>
</dbReference>
<keyword evidence="1" id="KW-0328">Glycosyltransferase</keyword>
<keyword evidence="5" id="KW-1185">Reference proteome</keyword>
<keyword evidence="1" id="KW-0808">Transferase</keyword>
<evidence type="ECO:0000256" key="2">
    <source>
        <dbReference type="SAM" id="MobiDB-lite"/>
    </source>
</evidence>
<evidence type="ECO:0000313" key="5">
    <source>
        <dbReference type="Proteomes" id="UP000707451"/>
    </source>
</evidence>
<evidence type="ECO:0000313" key="4">
    <source>
        <dbReference type="EMBL" id="KAG9069107.1"/>
    </source>
</evidence>
<keyword evidence="1" id="KW-1133">Transmembrane helix</keyword>
<comment type="caution">
    <text evidence="4">The sequence shown here is derived from an EMBL/GenBank/DDBJ whole genome shotgun (WGS) entry which is preliminary data.</text>
</comment>
<dbReference type="EMBL" id="JAHRHY010000005">
    <property type="protein sequence ID" value="KAG9069107.1"/>
    <property type="molecule type" value="Genomic_DNA"/>
</dbReference>
<proteinExistence type="inferred from homology"/>
<dbReference type="PANTHER" id="PTHR10050">
    <property type="entry name" value="DOLICHYL-PHOSPHATE-MANNOSE--PROTEIN MANNOSYLTRANSFERASE"/>
    <property type="match status" value="1"/>
</dbReference>
<organism evidence="4 5">
    <name type="scientific">Linnemannia hyalina</name>
    <dbReference type="NCBI Taxonomy" id="64524"/>
    <lineage>
        <taxon>Eukaryota</taxon>
        <taxon>Fungi</taxon>
        <taxon>Fungi incertae sedis</taxon>
        <taxon>Mucoromycota</taxon>
        <taxon>Mortierellomycotina</taxon>
        <taxon>Mortierellomycetes</taxon>
        <taxon>Mortierellales</taxon>
        <taxon>Mortierellaceae</taxon>
        <taxon>Linnemannia</taxon>
    </lineage>
</organism>
<comment type="subcellular location">
    <subcellularLocation>
        <location evidence="1">Endoplasmic reticulum membrane</location>
        <topology evidence="1">Multi-pass membrane protein</topology>
    </subcellularLocation>
</comment>
<comment type="similarity">
    <text evidence="1">Belongs to the glycosyltransferase 39 family.</text>
</comment>
<comment type="pathway">
    <text evidence="1">Protein modification; protein glycosylation.</text>
</comment>
<dbReference type="OrthoDB" id="2429677at2759"/>
<feature type="domain" description="Protein O-mannosyl-transferase C-terminal four TM" evidence="3">
    <location>
        <begin position="134"/>
        <end position="195"/>
    </location>
</feature>
<gene>
    <name evidence="4" type="primary">PMT2_2</name>
    <name evidence="4" type="ORF">KI688_010002</name>
</gene>
<comment type="caution">
    <text evidence="1">Lacks conserved residue(s) required for the propagation of feature annotation.</text>
</comment>
<sequence length="204" mass="24033">MQYKSNFWQDFIYLNVAMMKYNSGLTQDPDKDDPITSLPSQWPFLAIGTRMNGWFDNNIKIYLLGNPIVWWSGTMSLGIFVCMLAYYNIVRDRQQQLLLEQEQQQQQDQEQENDVAQEHQSLQPSSTTSISTKMTDQEWDQFKFIGKITLGGWILHYLPSFIMGRVMYLHHYFPALYFTILLHAFLIDHLLHRLAQHLMGSMVL</sequence>
<keyword evidence="1" id="KW-0472">Membrane</keyword>
<dbReference type="GO" id="GO:0004169">
    <property type="term" value="F:dolichyl-phosphate-mannose-protein mannosyltransferase activity"/>
    <property type="evidence" value="ECO:0007669"/>
    <property type="project" value="UniProtKB-UniRule"/>
</dbReference>
<dbReference type="InterPro" id="IPR027005">
    <property type="entry name" value="PMT-like"/>
</dbReference>
<feature type="transmembrane region" description="Helical" evidence="1">
    <location>
        <begin position="172"/>
        <end position="191"/>
    </location>
</feature>
<protein>
    <recommendedName>
        <fullName evidence="1">Dolichyl-phosphate-mannose--protein mannosyltransferase</fullName>
        <ecNumber evidence="1">2.4.1.109</ecNumber>
    </recommendedName>
</protein>
<keyword evidence="1" id="KW-0812">Transmembrane</keyword>
<feature type="transmembrane region" description="Helical" evidence="1">
    <location>
        <begin position="68"/>
        <end position="89"/>
    </location>
</feature>
<keyword evidence="1" id="KW-0256">Endoplasmic reticulum</keyword>
<feature type="region of interest" description="Disordered" evidence="2">
    <location>
        <begin position="102"/>
        <end position="131"/>
    </location>
</feature>
<comment type="catalytic activity">
    <reaction evidence="1">
        <text>a di-trans,poly-cis-dolichyl beta-D-mannosyl phosphate + L-threonyl-[protein] = 3-O-(alpha-D-mannosyl)-L-threonyl-[protein] + a di-trans,poly-cis-dolichyl phosphate + H(+)</text>
        <dbReference type="Rhea" id="RHEA:53396"/>
        <dbReference type="Rhea" id="RHEA-COMP:11060"/>
        <dbReference type="Rhea" id="RHEA-COMP:13547"/>
        <dbReference type="Rhea" id="RHEA-COMP:19498"/>
        <dbReference type="Rhea" id="RHEA-COMP:19501"/>
        <dbReference type="ChEBI" id="CHEBI:15378"/>
        <dbReference type="ChEBI" id="CHEBI:30013"/>
        <dbReference type="ChEBI" id="CHEBI:57683"/>
        <dbReference type="ChEBI" id="CHEBI:58211"/>
        <dbReference type="ChEBI" id="CHEBI:137323"/>
        <dbReference type="EC" id="2.4.1.109"/>
    </reaction>
</comment>
<dbReference type="InterPro" id="IPR032421">
    <property type="entry name" value="PMT_4TMC"/>
</dbReference>
<reference evidence="4" key="1">
    <citation type="submission" date="2021-06" db="EMBL/GenBank/DDBJ databases">
        <title>Genome Sequence of Mortierella hyaline Strain SCG-10, a Cold-Adapted, Nitrate-Reducing Fungus Isolated from Soil in Minnesota, USA.</title>
        <authorList>
            <person name="Aldossari N."/>
        </authorList>
    </citation>
    <scope>NUCLEOTIDE SEQUENCE</scope>
    <source>
        <strain evidence="4">SCG-10</strain>
    </source>
</reference>
<evidence type="ECO:0000259" key="3">
    <source>
        <dbReference type="Pfam" id="PF16192"/>
    </source>
</evidence>
<name>A0A9P7XXT7_9FUNG</name>
<dbReference type="Proteomes" id="UP000707451">
    <property type="component" value="Unassembled WGS sequence"/>
</dbReference>
<dbReference type="GO" id="GO:0005789">
    <property type="term" value="C:endoplasmic reticulum membrane"/>
    <property type="evidence" value="ECO:0007669"/>
    <property type="project" value="UniProtKB-SubCell"/>
</dbReference>
<comment type="function">
    <text evidence="1">Transfers mannose from Dol-P-mannose to Ser or Thr residues on proteins.</text>
</comment>
<feature type="compositionally biased region" description="Polar residues" evidence="2">
    <location>
        <begin position="118"/>
        <end position="131"/>
    </location>
</feature>
<accession>A0A9P7XXT7</accession>
<dbReference type="EC" id="2.4.1.109" evidence="1"/>